<reference evidence="3" key="3">
    <citation type="submission" date="2015-06" db="UniProtKB">
        <authorList>
            <consortium name="EnsemblMetazoa"/>
        </authorList>
    </citation>
    <scope>IDENTIFICATION</scope>
</reference>
<gene>
    <name evidence="2" type="ORF">CAPTEDRAFT_186336</name>
</gene>
<protein>
    <submittedName>
        <fullName evidence="2 3">Uncharacterized protein</fullName>
    </submittedName>
</protein>
<dbReference type="Proteomes" id="UP000014760">
    <property type="component" value="Unassembled WGS sequence"/>
</dbReference>
<dbReference type="EMBL" id="AMQN01016634">
    <property type="status" value="NOT_ANNOTATED_CDS"/>
    <property type="molecule type" value="Genomic_DNA"/>
</dbReference>
<reference evidence="4" key="1">
    <citation type="submission" date="2012-12" db="EMBL/GenBank/DDBJ databases">
        <authorList>
            <person name="Hellsten U."/>
            <person name="Grimwood J."/>
            <person name="Chapman J.A."/>
            <person name="Shapiro H."/>
            <person name="Aerts A."/>
            <person name="Otillar R.P."/>
            <person name="Terry A.Y."/>
            <person name="Boore J.L."/>
            <person name="Simakov O."/>
            <person name="Marletaz F."/>
            <person name="Cho S.-J."/>
            <person name="Edsinger-Gonzales E."/>
            <person name="Havlak P."/>
            <person name="Kuo D.-H."/>
            <person name="Larsson T."/>
            <person name="Lv J."/>
            <person name="Arendt D."/>
            <person name="Savage R."/>
            <person name="Osoegawa K."/>
            <person name="de Jong P."/>
            <person name="Lindberg D.R."/>
            <person name="Seaver E.C."/>
            <person name="Weisblat D.A."/>
            <person name="Putnam N.H."/>
            <person name="Grigoriev I.V."/>
            <person name="Rokhsar D.S."/>
        </authorList>
    </citation>
    <scope>NUCLEOTIDE SEQUENCE</scope>
    <source>
        <strain evidence="4">I ESC-2004</strain>
    </source>
</reference>
<keyword evidence="1" id="KW-0812">Transmembrane</keyword>
<evidence type="ECO:0000313" key="3">
    <source>
        <dbReference type="EnsemblMetazoa" id="CapteP186336"/>
    </source>
</evidence>
<dbReference type="EMBL" id="KB292258">
    <property type="protein sequence ID" value="ELU17870.1"/>
    <property type="molecule type" value="Genomic_DNA"/>
</dbReference>
<name>R7VLS7_CAPTE</name>
<evidence type="ECO:0000256" key="1">
    <source>
        <dbReference type="SAM" id="Phobius"/>
    </source>
</evidence>
<keyword evidence="1" id="KW-1133">Transmembrane helix</keyword>
<organism evidence="2">
    <name type="scientific">Capitella teleta</name>
    <name type="common">Polychaete worm</name>
    <dbReference type="NCBI Taxonomy" id="283909"/>
    <lineage>
        <taxon>Eukaryota</taxon>
        <taxon>Metazoa</taxon>
        <taxon>Spiralia</taxon>
        <taxon>Lophotrochozoa</taxon>
        <taxon>Annelida</taxon>
        <taxon>Polychaeta</taxon>
        <taxon>Sedentaria</taxon>
        <taxon>Scolecida</taxon>
        <taxon>Capitellidae</taxon>
        <taxon>Capitella</taxon>
    </lineage>
</organism>
<accession>R7VLS7</accession>
<sequence length="124" mass="13264">MQVVVYTTELSSGNDLANSFPRDNNVVPTKSHDYYYTVVVLVILTLVLQVVSFGLGIALLALKYPDSCPPGECPPAMQKMNDALTGIGICVVILQVVRVVLDGIGDEHPCPSPAYNTTACVDLP</sequence>
<evidence type="ECO:0000313" key="2">
    <source>
        <dbReference type="EMBL" id="ELU17870.1"/>
    </source>
</evidence>
<feature type="transmembrane region" description="Helical" evidence="1">
    <location>
        <begin position="34"/>
        <end position="62"/>
    </location>
</feature>
<feature type="transmembrane region" description="Helical" evidence="1">
    <location>
        <begin position="83"/>
        <end position="101"/>
    </location>
</feature>
<dbReference type="HOGENOM" id="CLU_2006040_0_0_1"/>
<proteinExistence type="predicted"/>
<keyword evidence="4" id="KW-1185">Reference proteome</keyword>
<dbReference type="AlphaFoldDB" id="R7VLS7"/>
<dbReference type="EnsemblMetazoa" id="CapteT186336">
    <property type="protein sequence ID" value="CapteP186336"/>
    <property type="gene ID" value="CapteG186336"/>
</dbReference>
<evidence type="ECO:0000313" key="4">
    <source>
        <dbReference type="Proteomes" id="UP000014760"/>
    </source>
</evidence>
<reference evidence="2 4" key="2">
    <citation type="journal article" date="2013" name="Nature">
        <title>Insights into bilaterian evolution from three spiralian genomes.</title>
        <authorList>
            <person name="Simakov O."/>
            <person name="Marletaz F."/>
            <person name="Cho S.J."/>
            <person name="Edsinger-Gonzales E."/>
            <person name="Havlak P."/>
            <person name="Hellsten U."/>
            <person name="Kuo D.H."/>
            <person name="Larsson T."/>
            <person name="Lv J."/>
            <person name="Arendt D."/>
            <person name="Savage R."/>
            <person name="Osoegawa K."/>
            <person name="de Jong P."/>
            <person name="Grimwood J."/>
            <person name="Chapman J.A."/>
            <person name="Shapiro H."/>
            <person name="Aerts A."/>
            <person name="Otillar R.P."/>
            <person name="Terry A.Y."/>
            <person name="Boore J.L."/>
            <person name="Grigoriev I.V."/>
            <person name="Lindberg D.R."/>
            <person name="Seaver E.C."/>
            <person name="Weisblat D.A."/>
            <person name="Putnam N.H."/>
            <person name="Rokhsar D.S."/>
        </authorList>
    </citation>
    <scope>NUCLEOTIDE SEQUENCE</scope>
    <source>
        <strain evidence="2 4">I ESC-2004</strain>
    </source>
</reference>
<keyword evidence="1" id="KW-0472">Membrane</keyword>